<evidence type="ECO:0000313" key="3">
    <source>
        <dbReference type="Proteomes" id="UP000005233"/>
    </source>
</evidence>
<dbReference type="Proteomes" id="UP000005233">
    <property type="component" value="Chromosome"/>
</dbReference>
<dbReference type="HOGENOM" id="CLU_743169_0_0_2"/>
<keyword evidence="1" id="KW-1133">Transmembrane helix</keyword>
<sequence length="372" mass="40325">MSLAARLVASIIVASALIALVAPGLCIGTGVKAYVPTMRSATVEALPLTHSGSFMVYNDGYRDGVYIVRVGVTEPSSINWLNLSDSIFTLRPGQSKLVYFTFNLTVETAIAGEHEFIFTPTLLAIGVEPYLDALATYVSRADSFRFRLSISGQPGAASAAIPITFVEGNRTNFIQYSVLEDTNKVVTQLDRAIRLNLPDSAIVGEPVPVSISIFEGLSKRGISLMAVSPEGQAFPVSEGNIAFNSIGLWGVIVLVGDEMIIGRTIDVKPMWSPLAGLDASSLLAGLSLLLLLSVVPLWLLVPAKRQKDPYDDIVFKAYVVKKYIDKFDRDRLQRAVQLLKEEYERLVSAGAPGDKWSAINSIKELDALAELE</sequence>
<dbReference type="eggNOG" id="arCOG04932">
    <property type="taxonomic scope" value="Archaea"/>
</dbReference>
<dbReference type="OrthoDB" id="148099at2157"/>
<keyword evidence="1" id="KW-0812">Transmembrane</keyword>
<dbReference type="AlphaFoldDB" id="H8I4S2"/>
<gene>
    <name evidence="2" type="ordered locus">Mtc_1927</name>
</gene>
<dbReference type="KEGG" id="mez:Mtc_1927"/>
<dbReference type="STRING" id="1041930.Mtc_1927"/>
<keyword evidence="3" id="KW-1185">Reference proteome</keyword>
<proteinExistence type="predicted"/>
<dbReference type="GeneID" id="11972075"/>
<dbReference type="RefSeq" id="WP_014406498.1">
    <property type="nucleotide sequence ID" value="NC_017034.1"/>
</dbReference>
<keyword evidence="1" id="KW-0472">Membrane</keyword>
<feature type="transmembrane region" description="Helical" evidence="1">
    <location>
        <begin position="282"/>
        <end position="301"/>
    </location>
</feature>
<name>H8I4S2_METCZ</name>
<evidence type="ECO:0000313" key="2">
    <source>
        <dbReference type="EMBL" id="AFD00667.1"/>
    </source>
</evidence>
<organism evidence="2 3">
    <name type="scientific">Methanocella conradii (strain DSM 24694 / JCM 17849 / CGMCC 1.5162 / HZ254)</name>
    <dbReference type="NCBI Taxonomy" id="1041930"/>
    <lineage>
        <taxon>Archaea</taxon>
        <taxon>Methanobacteriati</taxon>
        <taxon>Methanobacteriota</taxon>
        <taxon>Stenosarchaea group</taxon>
        <taxon>Methanomicrobia</taxon>
        <taxon>Methanocellales</taxon>
        <taxon>Methanocellaceae</taxon>
        <taxon>Methanocella</taxon>
    </lineage>
</organism>
<evidence type="ECO:0000256" key="1">
    <source>
        <dbReference type="SAM" id="Phobius"/>
    </source>
</evidence>
<dbReference type="EMBL" id="CP003243">
    <property type="protein sequence ID" value="AFD00667.1"/>
    <property type="molecule type" value="Genomic_DNA"/>
</dbReference>
<reference evidence="2 3" key="1">
    <citation type="journal article" date="2012" name="J. Bacteriol.">
        <title>Complete genome sequence of a thermophilic methanogen, Methanocella conradii HZ254, isolated from Chinese rice field soil.</title>
        <authorList>
            <person name="Lu Z."/>
            <person name="Lu Y."/>
        </authorList>
    </citation>
    <scope>NUCLEOTIDE SEQUENCE [LARGE SCALE GENOMIC DNA]</scope>
    <source>
        <strain evidence="3">DSM 24694 / JCM 17849 / CGMCC 1.5162 / HZ254</strain>
    </source>
</reference>
<accession>H8I4S2</accession>
<protein>
    <submittedName>
        <fullName evidence="2">Uncharacterized protein</fullName>
    </submittedName>
</protein>